<keyword evidence="2" id="KW-1185">Reference proteome</keyword>
<accession>A0ABV8VT71</accession>
<protein>
    <recommendedName>
        <fullName evidence="3">ABC transporter periplasmic binding protein yphF</fullName>
    </recommendedName>
</protein>
<dbReference type="PROSITE" id="PS51257">
    <property type="entry name" value="PROKAR_LIPOPROTEIN"/>
    <property type="match status" value="1"/>
</dbReference>
<gene>
    <name evidence="1" type="ORF">ACFOZ1_07550</name>
</gene>
<proteinExistence type="predicted"/>
<evidence type="ECO:0008006" key="3">
    <source>
        <dbReference type="Google" id="ProtNLM"/>
    </source>
</evidence>
<sequence>MITRRITCMFFFLIVLTGCMYPEDELAQNQISNDTQLQVVQHAVDQYVERKNGFIPIVTKDNDTPIYLKYVIDFNLLKSESLIQSIPPTAFEAGGTYQYILIDVEENPTVKVVDLKVADQMRQVQQNLNIYISEHTYPPFGEKVTESIYTLNHEALRLDKPPFVISPYSGKNLPILIQTNGELIIDYRMDLYQFMNEYEHTYVAEDDLRKLITDNHPIAPAYSIPYTIIDGEPQFVENLNEK</sequence>
<evidence type="ECO:0000313" key="1">
    <source>
        <dbReference type="EMBL" id="MFC4387668.1"/>
    </source>
</evidence>
<dbReference type="RefSeq" id="WP_390197836.1">
    <property type="nucleotide sequence ID" value="NZ_JBHSDV010000001.1"/>
</dbReference>
<organism evidence="1 2">
    <name type="scientific">Gracilibacillus marinus</name>
    <dbReference type="NCBI Taxonomy" id="630535"/>
    <lineage>
        <taxon>Bacteria</taxon>
        <taxon>Bacillati</taxon>
        <taxon>Bacillota</taxon>
        <taxon>Bacilli</taxon>
        <taxon>Bacillales</taxon>
        <taxon>Bacillaceae</taxon>
        <taxon>Gracilibacillus</taxon>
    </lineage>
</organism>
<dbReference type="EMBL" id="JBHSDV010000001">
    <property type="protein sequence ID" value="MFC4387668.1"/>
    <property type="molecule type" value="Genomic_DNA"/>
</dbReference>
<reference evidence="2" key="1">
    <citation type="journal article" date="2019" name="Int. J. Syst. Evol. Microbiol.">
        <title>The Global Catalogue of Microorganisms (GCM) 10K type strain sequencing project: providing services to taxonomists for standard genome sequencing and annotation.</title>
        <authorList>
            <consortium name="The Broad Institute Genomics Platform"/>
            <consortium name="The Broad Institute Genome Sequencing Center for Infectious Disease"/>
            <person name="Wu L."/>
            <person name="Ma J."/>
        </authorList>
    </citation>
    <scope>NUCLEOTIDE SEQUENCE [LARGE SCALE GENOMIC DNA]</scope>
    <source>
        <strain evidence="2">KACC 14058</strain>
    </source>
</reference>
<evidence type="ECO:0000313" key="2">
    <source>
        <dbReference type="Proteomes" id="UP001595880"/>
    </source>
</evidence>
<comment type="caution">
    <text evidence="1">The sequence shown here is derived from an EMBL/GenBank/DDBJ whole genome shotgun (WGS) entry which is preliminary data.</text>
</comment>
<name>A0ABV8VT71_9BACI</name>
<dbReference type="Proteomes" id="UP001595880">
    <property type="component" value="Unassembled WGS sequence"/>
</dbReference>